<gene>
    <name evidence="1" type="ORF">PPERSA_11054</name>
</gene>
<evidence type="ECO:0000313" key="2">
    <source>
        <dbReference type="Proteomes" id="UP000054937"/>
    </source>
</evidence>
<evidence type="ECO:0000313" key="1">
    <source>
        <dbReference type="EMBL" id="KRX07505.1"/>
    </source>
</evidence>
<dbReference type="AlphaFoldDB" id="A0A0V0QZ91"/>
<accession>A0A0V0QZ91</accession>
<dbReference type="Proteomes" id="UP000054937">
    <property type="component" value="Unassembled WGS sequence"/>
</dbReference>
<protein>
    <submittedName>
        <fullName evidence="1">Uncharacterized protein</fullName>
    </submittedName>
</protein>
<comment type="caution">
    <text evidence="1">The sequence shown here is derived from an EMBL/GenBank/DDBJ whole genome shotgun (WGS) entry which is preliminary data.</text>
</comment>
<name>A0A0V0QZ91_PSEPJ</name>
<dbReference type="InParanoid" id="A0A0V0QZ91"/>
<proteinExistence type="predicted"/>
<organism evidence="1 2">
    <name type="scientific">Pseudocohnilembus persalinus</name>
    <name type="common">Ciliate</name>
    <dbReference type="NCBI Taxonomy" id="266149"/>
    <lineage>
        <taxon>Eukaryota</taxon>
        <taxon>Sar</taxon>
        <taxon>Alveolata</taxon>
        <taxon>Ciliophora</taxon>
        <taxon>Intramacronucleata</taxon>
        <taxon>Oligohymenophorea</taxon>
        <taxon>Scuticociliatia</taxon>
        <taxon>Philasterida</taxon>
        <taxon>Pseudocohnilembidae</taxon>
        <taxon>Pseudocohnilembus</taxon>
    </lineage>
</organism>
<reference evidence="1 2" key="1">
    <citation type="journal article" date="2015" name="Sci. Rep.">
        <title>Genome of the facultative scuticociliatosis pathogen Pseudocohnilembus persalinus provides insight into its virulence through horizontal gene transfer.</title>
        <authorList>
            <person name="Xiong J."/>
            <person name="Wang G."/>
            <person name="Cheng J."/>
            <person name="Tian M."/>
            <person name="Pan X."/>
            <person name="Warren A."/>
            <person name="Jiang C."/>
            <person name="Yuan D."/>
            <person name="Miao W."/>
        </authorList>
    </citation>
    <scope>NUCLEOTIDE SEQUENCE [LARGE SCALE GENOMIC DNA]</scope>
    <source>
        <strain evidence="1">36N120E</strain>
    </source>
</reference>
<keyword evidence="2" id="KW-1185">Reference proteome</keyword>
<sequence>MEVEQQNIPQGNLELFQYENIYQTIPPNLDMNMDIQLQKSNIYIYYEKSTKGHKQQQQEDSINIYLATYSEVYQINIEKDYYELFKNAMVSVLYNYLQKKTEEKYVKGIILAKNAQLREMYDKFVIKNTGQQNQQQNVLNISEKDFWENCKDYQAYLNSQARTQVQKEFQKLKIQQNKQKPLQIDKENSLEYTIERGSQNLDQYYDDPYKSDIAKINQASIDLYQQQVHLDEKKLKQVNDTLKNNRAQSLKKHKKQQVEIQQHQNINNINNHQHSQLDGQQNQKYSKLEEIPQHAINFSEFKQNLNNLYEEYVQNPNILQMPNYREQSYQDRNKGFKSIYRYQMLQDTNFLFY</sequence>
<dbReference type="EMBL" id="LDAU01000082">
    <property type="protein sequence ID" value="KRX07505.1"/>
    <property type="molecule type" value="Genomic_DNA"/>
</dbReference>